<proteinExistence type="inferred from homology"/>
<name>A0ABN8RB25_9CNID</name>
<dbReference type="PANTHER" id="PTHR45695:SF9">
    <property type="entry name" value="LEUCOKININ RECEPTOR"/>
    <property type="match status" value="1"/>
</dbReference>
<comment type="caution">
    <text evidence="13">The sequence shown here is derived from an EMBL/GenBank/DDBJ whole genome shotgun (WGS) entry which is preliminary data.</text>
</comment>
<comment type="subcellular location">
    <subcellularLocation>
        <location evidence="1">Membrane</location>
        <topology evidence="1">Multi-pass membrane protein</topology>
    </subcellularLocation>
</comment>
<protein>
    <recommendedName>
        <fullName evidence="12">G-protein coupled receptors family 1 profile domain-containing protein</fullName>
    </recommendedName>
</protein>
<feature type="transmembrane region" description="Helical" evidence="11">
    <location>
        <begin position="70"/>
        <end position="93"/>
    </location>
</feature>
<evidence type="ECO:0000256" key="11">
    <source>
        <dbReference type="SAM" id="Phobius"/>
    </source>
</evidence>
<dbReference type="Pfam" id="PF00001">
    <property type="entry name" value="7tm_1"/>
    <property type="match status" value="1"/>
</dbReference>
<gene>
    <name evidence="13" type="ORF">PLOB_00016985</name>
</gene>
<feature type="transmembrane region" description="Helical" evidence="11">
    <location>
        <begin position="113"/>
        <end position="131"/>
    </location>
</feature>
<organism evidence="13 14">
    <name type="scientific">Porites lobata</name>
    <dbReference type="NCBI Taxonomy" id="104759"/>
    <lineage>
        <taxon>Eukaryota</taxon>
        <taxon>Metazoa</taxon>
        <taxon>Cnidaria</taxon>
        <taxon>Anthozoa</taxon>
        <taxon>Hexacorallia</taxon>
        <taxon>Scleractinia</taxon>
        <taxon>Fungiina</taxon>
        <taxon>Poritidae</taxon>
        <taxon>Porites</taxon>
    </lineage>
</organism>
<evidence type="ECO:0000259" key="12">
    <source>
        <dbReference type="PROSITE" id="PS50262"/>
    </source>
</evidence>
<dbReference type="InterPro" id="IPR017452">
    <property type="entry name" value="GPCR_Rhodpsn_7TM"/>
</dbReference>
<dbReference type="PROSITE" id="PS50262">
    <property type="entry name" value="G_PROTEIN_RECEP_F1_2"/>
    <property type="match status" value="1"/>
</dbReference>
<feature type="transmembrane region" description="Helical" evidence="11">
    <location>
        <begin position="288"/>
        <end position="309"/>
    </location>
</feature>
<evidence type="ECO:0000256" key="9">
    <source>
        <dbReference type="RuleBase" id="RU000688"/>
    </source>
</evidence>
<evidence type="ECO:0000256" key="8">
    <source>
        <dbReference type="ARBA" id="ARBA00023224"/>
    </source>
</evidence>
<evidence type="ECO:0000313" key="14">
    <source>
        <dbReference type="Proteomes" id="UP001159405"/>
    </source>
</evidence>
<dbReference type="InterPro" id="IPR000276">
    <property type="entry name" value="GPCR_Rhodpsn"/>
</dbReference>
<evidence type="ECO:0000256" key="1">
    <source>
        <dbReference type="ARBA" id="ARBA00004141"/>
    </source>
</evidence>
<feature type="transmembrane region" description="Helical" evidence="11">
    <location>
        <begin position="196"/>
        <end position="220"/>
    </location>
</feature>
<dbReference type="PANTHER" id="PTHR45695">
    <property type="entry name" value="LEUCOKININ RECEPTOR-RELATED"/>
    <property type="match status" value="1"/>
</dbReference>
<feature type="region of interest" description="Disordered" evidence="10">
    <location>
        <begin position="349"/>
        <end position="387"/>
    </location>
</feature>
<evidence type="ECO:0000256" key="3">
    <source>
        <dbReference type="ARBA" id="ARBA00022692"/>
    </source>
</evidence>
<comment type="similarity">
    <text evidence="2 9">Belongs to the G-protein coupled receptor 1 family.</text>
</comment>
<keyword evidence="8 9" id="KW-0807">Transducer</keyword>
<evidence type="ECO:0000256" key="10">
    <source>
        <dbReference type="SAM" id="MobiDB-lite"/>
    </source>
</evidence>
<dbReference type="Gene3D" id="1.20.1070.10">
    <property type="entry name" value="Rhodopsin 7-helix transmembrane proteins"/>
    <property type="match status" value="1"/>
</dbReference>
<sequence>LFLTAPNHASNTTDEAPVESNFNPFNFSISYIVGVTVYAVIVFIVSVAGNSLVIYIVYKREHMRNSTNILIANMAVGDILMACVFPYVLKWLYVGLQWFDTIMGTILCKFVHSFQVLSIACSVMSLVFISLDRCVVIWFPMRRIFTNKVLKMCLVATWVFSTAFAMPLVVVTTVRYDHGQYRCFEYGWPSTKAKQNYVLSFFLGTYLIPLIIIAVAYTLIAIKLCKRQLPGVQTLEYQKKAHETTKKAIIMLVTVVVVFAVCWLPLQAREIMLIYFPKEKLFISDELVIFFTWIGVLNSAVNPCLYIIFSENFRREFGRILCCCMKRYQPETYLGIPASRATPMTTPLTSRRITTSTPLTTPLTSRRSPPGPNERETLPLRNLTVKH</sequence>
<evidence type="ECO:0000256" key="5">
    <source>
        <dbReference type="ARBA" id="ARBA00023040"/>
    </source>
</evidence>
<feature type="domain" description="G-protein coupled receptors family 1 profile" evidence="12">
    <location>
        <begin position="49"/>
        <end position="306"/>
    </location>
</feature>
<dbReference type="SUPFAM" id="SSF81321">
    <property type="entry name" value="Family A G protein-coupled receptor-like"/>
    <property type="match status" value="1"/>
</dbReference>
<dbReference type="InterPro" id="IPR000611">
    <property type="entry name" value="NPY_rcpt"/>
</dbReference>
<dbReference type="EMBL" id="CALNXK010000201">
    <property type="protein sequence ID" value="CAH3175501.1"/>
    <property type="molecule type" value="Genomic_DNA"/>
</dbReference>
<keyword evidence="4 11" id="KW-1133">Transmembrane helix</keyword>
<reference evidence="13 14" key="1">
    <citation type="submission" date="2022-05" db="EMBL/GenBank/DDBJ databases">
        <authorList>
            <consortium name="Genoscope - CEA"/>
            <person name="William W."/>
        </authorList>
    </citation>
    <scope>NUCLEOTIDE SEQUENCE [LARGE SCALE GENOMIC DNA]</scope>
</reference>
<dbReference type="PRINTS" id="PR00237">
    <property type="entry name" value="GPCRRHODOPSN"/>
</dbReference>
<keyword evidence="6 11" id="KW-0472">Membrane</keyword>
<feature type="compositionally biased region" description="Low complexity" evidence="10">
    <location>
        <begin position="349"/>
        <end position="368"/>
    </location>
</feature>
<evidence type="ECO:0000313" key="13">
    <source>
        <dbReference type="EMBL" id="CAH3175501.1"/>
    </source>
</evidence>
<evidence type="ECO:0000256" key="2">
    <source>
        <dbReference type="ARBA" id="ARBA00010663"/>
    </source>
</evidence>
<dbReference type="SMART" id="SM01381">
    <property type="entry name" value="7TM_GPCR_Srsx"/>
    <property type="match status" value="1"/>
</dbReference>
<dbReference type="PROSITE" id="PS00237">
    <property type="entry name" value="G_PROTEIN_RECEP_F1_1"/>
    <property type="match status" value="1"/>
</dbReference>
<keyword evidence="14" id="KW-1185">Reference proteome</keyword>
<feature type="non-terminal residue" evidence="13">
    <location>
        <position position="1"/>
    </location>
</feature>
<dbReference type="Proteomes" id="UP001159405">
    <property type="component" value="Unassembled WGS sequence"/>
</dbReference>
<evidence type="ECO:0000256" key="6">
    <source>
        <dbReference type="ARBA" id="ARBA00023136"/>
    </source>
</evidence>
<feature type="transmembrane region" description="Helical" evidence="11">
    <location>
        <begin position="248"/>
        <end position="268"/>
    </location>
</feature>
<feature type="transmembrane region" description="Helical" evidence="11">
    <location>
        <begin position="29"/>
        <end position="58"/>
    </location>
</feature>
<evidence type="ECO:0000256" key="4">
    <source>
        <dbReference type="ARBA" id="ARBA00022989"/>
    </source>
</evidence>
<accession>A0ABN8RB25</accession>
<evidence type="ECO:0000256" key="7">
    <source>
        <dbReference type="ARBA" id="ARBA00023170"/>
    </source>
</evidence>
<dbReference type="PRINTS" id="PR01012">
    <property type="entry name" value="NRPEPTIDEYR"/>
</dbReference>
<keyword evidence="7 9" id="KW-0675">Receptor</keyword>
<keyword evidence="3 9" id="KW-0812">Transmembrane</keyword>
<feature type="transmembrane region" description="Helical" evidence="11">
    <location>
        <begin position="152"/>
        <end position="176"/>
    </location>
</feature>
<keyword evidence="5 9" id="KW-0297">G-protein coupled receptor</keyword>